<comment type="caution">
    <text evidence="3">The sequence shown here is derived from an EMBL/GenBank/DDBJ whole genome shotgun (WGS) entry which is preliminary data.</text>
</comment>
<dbReference type="InterPro" id="IPR025330">
    <property type="entry name" value="DUF4236"/>
</dbReference>
<organism evidence="3 4">
    <name type="scientific">Deinococcus oregonensis</name>
    <dbReference type="NCBI Taxonomy" id="1805970"/>
    <lineage>
        <taxon>Bacteria</taxon>
        <taxon>Thermotogati</taxon>
        <taxon>Deinococcota</taxon>
        <taxon>Deinococci</taxon>
        <taxon>Deinococcales</taxon>
        <taxon>Deinococcaceae</taxon>
        <taxon>Deinococcus</taxon>
    </lineage>
</organism>
<name>A0ABV6AWL2_9DEIO</name>
<dbReference type="EMBL" id="JBHLYR010000025">
    <property type="protein sequence ID" value="MFB9991903.1"/>
    <property type="molecule type" value="Genomic_DNA"/>
</dbReference>
<feature type="domain" description="DUF4236" evidence="2">
    <location>
        <begin position="4"/>
        <end position="53"/>
    </location>
</feature>
<dbReference type="RefSeq" id="WP_380007813.1">
    <property type="nucleotide sequence ID" value="NZ_JBHLYR010000025.1"/>
</dbReference>
<evidence type="ECO:0000313" key="4">
    <source>
        <dbReference type="Proteomes" id="UP001589733"/>
    </source>
</evidence>
<feature type="transmembrane region" description="Helical" evidence="1">
    <location>
        <begin position="116"/>
        <end position="132"/>
    </location>
</feature>
<keyword evidence="4" id="KW-1185">Reference proteome</keyword>
<keyword evidence="1" id="KW-1133">Transmembrane helix</keyword>
<evidence type="ECO:0000259" key="2">
    <source>
        <dbReference type="Pfam" id="PF14020"/>
    </source>
</evidence>
<evidence type="ECO:0000313" key="3">
    <source>
        <dbReference type="EMBL" id="MFB9991903.1"/>
    </source>
</evidence>
<keyword evidence="1" id="KW-0472">Membrane</keyword>
<accession>A0ABV6AWL2</accession>
<keyword evidence="1" id="KW-0812">Transmembrane</keyword>
<evidence type="ECO:0000256" key="1">
    <source>
        <dbReference type="SAM" id="Phobius"/>
    </source>
</evidence>
<reference evidence="3 4" key="1">
    <citation type="submission" date="2024-09" db="EMBL/GenBank/DDBJ databases">
        <authorList>
            <person name="Sun Q."/>
            <person name="Mori K."/>
        </authorList>
    </citation>
    <scope>NUCLEOTIDE SEQUENCE [LARGE SCALE GENOMIC DNA]</scope>
    <source>
        <strain evidence="3 4">JCM 13503</strain>
    </source>
</reference>
<sequence>MSIYFRKSVKAGPLRLTFSKSGVSVSAGVKGARITSGPRGTYVTVGAGGLTYRQRIDRLAPVRAPGSGSPVPIQPVALTYDPTDPFAIKTAEVSELKDATNAQVIAALNDRARSPAYAPWVLVVTGLLFIFMLGTLPVLAWVIALAGCTAGYFVAQGDRENRTTPLYYDLAEDPARTYSTVSGLVKEVGASQRLWRVQTRQAINDWKRNAGASHLLNRLTVRAGPVTPPFIRTNVEVMGVNAGTTQLFFFPDHLLVRQQGQYGAVDYRTLEITSNPTSFIQDGTVPRDAQVLHHTWQYVNKNGGPDRRFKNNRKLPVMRYAEVRISSRVG</sequence>
<dbReference type="Pfam" id="PF14020">
    <property type="entry name" value="DUF4236"/>
    <property type="match status" value="1"/>
</dbReference>
<protein>
    <submittedName>
        <fullName evidence="3">DUF4236 domain-containing protein</fullName>
    </submittedName>
</protein>
<dbReference type="Proteomes" id="UP001589733">
    <property type="component" value="Unassembled WGS sequence"/>
</dbReference>
<gene>
    <name evidence="3" type="ORF">ACFFLM_07980</name>
</gene>
<proteinExistence type="predicted"/>